<dbReference type="InterPro" id="IPR047008">
    <property type="entry name" value="XRN1_SH3_sf"/>
</dbReference>
<dbReference type="InterPro" id="IPR040992">
    <property type="entry name" value="XRN1_D1"/>
</dbReference>
<dbReference type="InterPro" id="IPR041106">
    <property type="entry name" value="XRN1_D2_D3"/>
</dbReference>
<feature type="region of interest" description="Disordered" evidence="6">
    <location>
        <begin position="1305"/>
        <end position="1342"/>
    </location>
</feature>
<dbReference type="Pfam" id="PF18332">
    <property type="entry name" value="XRN1_D1"/>
    <property type="match status" value="1"/>
</dbReference>
<dbReference type="PANTHER" id="PTHR12341">
    <property type="entry name" value="5'-&gt;3' EXORIBONUCLEASE"/>
    <property type="match status" value="1"/>
</dbReference>
<dbReference type="Gene3D" id="3.40.50.12390">
    <property type="match status" value="2"/>
</dbReference>
<reference evidence="12 13" key="1">
    <citation type="journal article" date="2024" name="Nat. Commun.">
        <title>Phylogenomics reveals the evolutionary origins of lichenization in chlorophyte algae.</title>
        <authorList>
            <person name="Puginier C."/>
            <person name="Libourel C."/>
            <person name="Otte J."/>
            <person name="Skaloud P."/>
            <person name="Haon M."/>
            <person name="Grisel S."/>
            <person name="Petersen M."/>
            <person name="Berrin J.G."/>
            <person name="Delaux P.M."/>
            <person name="Dal Grande F."/>
            <person name="Keller J."/>
        </authorList>
    </citation>
    <scope>NUCLEOTIDE SEQUENCE [LARGE SCALE GENOMIC DNA]</scope>
    <source>
        <strain evidence="12 13">SAG 245.80</strain>
    </source>
</reference>
<dbReference type="Gene3D" id="2.170.260.40">
    <property type="match status" value="1"/>
</dbReference>
<feature type="region of interest" description="Disordered" evidence="6">
    <location>
        <begin position="1261"/>
        <end position="1282"/>
    </location>
</feature>
<feature type="domain" description="Xrn1 N-terminal" evidence="7">
    <location>
        <begin position="1"/>
        <end position="225"/>
    </location>
</feature>
<dbReference type="CDD" id="cd18673">
    <property type="entry name" value="PIN_XRN1-2-like"/>
    <property type="match status" value="1"/>
</dbReference>
<keyword evidence="1 5" id="KW-0540">Nuclease</keyword>
<feature type="region of interest" description="Disordered" evidence="6">
    <location>
        <begin position="92"/>
        <end position="126"/>
    </location>
</feature>
<dbReference type="InterPro" id="IPR041412">
    <property type="entry name" value="Xrn1_helical"/>
</dbReference>
<dbReference type="EC" id="3.1.13.-" evidence="5"/>
<feature type="domain" description="5'-3' exoribonuclease 1 D1" evidence="10">
    <location>
        <begin position="705"/>
        <end position="885"/>
    </location>
</feature>
<evidence type="ECO:0000256" key="4">
    <source>
        <dbReference type="ARBA" id="ARBA00038299"/>
    </source>
</evidence>
<dbReference type="InterPro" id="IPR004859">
    <property type="entry name" value="Xrn1_N"/>
</dbReference>
<dbReference type="Gene3D" id="1.25.40.1050">
    <property type="match status" value="1"/>
</dbReference>
<dbReference type="InterPro" id="IPR047007">
    <property type="entry name" value="XRN1_D1_sf"/>
</dbReference>
<dbReference type="GO" id="GO:0005737">
    <property type="term" value="C:cytoplasm"/>
    <property type="evidence" value="ECO:0007669"/>
    <property type="project" value="UniProtKB-SubCell"/>
</dbReference>
<dbReference type="Gene3D" id="2.30.30.750">
    <property type="match status" value="1"/>
</dbReference>
<feature type="compositionally biased region" description="Basic and acidic residues" evidence="6">
    <location>
        <begin position="102"/>
        <end position="119"/>
    </location>
</feature>
<evidence type="ECO:0000256" key="3">
    <source>
        <dbReference type="ARBA" id="ARBA00022839"/>
    </source>
</evidence>
<proteinExistence type="inferred from homology"/>
<dbReference type="InterPro" id="IPR041385">
    <property type="entry name" value="SH3_12"/>
</dbReference>
<dbReference type="GO" id="GO:0004534">
    <property type="term" value="F:5'-3' RNA exonuclease activity"/>
    <property type="evidence" value="ECO:0007669"/>
    <property type="project" value="TreeGrafter"/>
</dbReference>
<evidence type="ECO:0000259" key="8">
    <source>
        <dbReference type="Pfam" id="PF17846"/>
    </source>
</evidence>
<feature type="domain" description="Exoribonuclease Xrn1 D2/D3" evidence="11">
    <location>
        <begin position="899"/>
        <end position="1095"/>
    </location>
</feature>
<sequence length="1379" mass="147369">MGIPKFYRWLSERYPLINQPIASTTVPVVDNLYLDMNGIIHNCTHGNDPGTRLSEPEMIVKIFAYLEKLFEIVQPQQLLFMAVDGVAPRAKMNQQRSRRFKSSREAEEARAEAKRKGEDVPAEGEAFDSNCITPGTAFMGRLNEHLRFFVRKKLAEDAAWRRLRIVLSGHEVPGEGEHKIMEYIRLAKREPGYRPNMRHCMYGLDADLVMLALVSHEPHFCLLREVVSFGGANHGRPSRDVLENPCAEHFVLLQIGLLRDYLGMEFEGCRPPFGHDLERVVDDFVLFCMLIGNDFLPALPTLDIAEGALDRIFEIYKRLLPQLGGYLTHAGQLHQARLERLLKELGALELEVLQQRAEDAENFESRQSKKGYKPPAARRGADASTKGRDAAGAANGSGREPIPVNGSAYGALELDAEDVFEAEAALAGLGAAGLALPAASVADLAALAGLGEPEVEADTGPTMMSSEARALISSGNGQAGLRAWKARYYREKLGLDADDPAGRRAVVEAYVQGLHWVLEYYYRGVASWIWFYPFYYAPMVGDMEGLADIRVRFAPGKPFLPFQQLLAVLPATSCRLLPKPFEVLMKGERSPIRDFYPLDFRVDCEGKRAEWEGVVLVPFIDERKLLAAAASVPPEALTAEERARNRLGDILVFQHAPGGGDADRRFCASTLPSVFASVDACNSRCEARAPPPPLPDGERGFEPALVAGTRQGEGRPPGYPTLRTLVVEPELRAVGVDVLGQASKKESLILMVKSELSALGPGAMTAVAVAAGILGLRCWIRWPYLQEAVVEAVSDCQQLVDAERGARRHDAAAAAEWATAGAKLGRELLVKHGLDVGAVDIALHVRPCEGLVRQLDGSVEKRFSKAALLYPIQATLRRNVAPDPRLDPKAAAERLGALEFKAGSQALFLGRAHYGCVATVLPSASLGLSKQGKQLAAAPGRTLRVRVELAPPATASAASTAKRLLTGVTTQFMPSGQVARRLGISPRTLGKLTGNVYCKSGTTRADVGLCVKHAGRGLCVPDYVRPAAGDTGWTYSQALAAVAEQYKKRHGWVLRALEADGDSGIEFELADALPDLAPEAAEAALAELQRWLKALPLSRRPLCKATAVVAPEDAIRTLQSMLPPAAARALPPVELENVAPSLLLPPAETRARSSVVAALAGGAVELGDRVACLRTGGSPPFGARGTVVGVHDDASEVLFDQPFAGGSDLHGRVRGTCGLILPTDQLLNLSKPHAVAASGPLAPRIPLPPPPASALRLLGDKGRATEGTPPRGRPRAETARAGTGRCAMGAALLQRLQAAPAGEAALTGGGDAASGAARDGRAGRRGGTGAAPKAAGRAGAGESGASLDSVWLRLQEQHTLESEAASLGQAVVGGGGPGF</sequence>
<keyword evidence="13" id="KW-1185">Reference proteome</keyword>
<evidence type="ECO:0000256" key="5">
    <source>
        <dbReference type="PIRNR" id="PIRNR006743"/>
    </source>
</evidence>
<comment type="subcellular location">
    <subcellularLocation>
        <location evidence="5">Cytoplasm</location>
    </subcellularLocation>
</comment>
<dbReference type="Pfam" id="PF18334">
    <property type="entry name" value="XRN1_D2_D3"/>
    <property type="match status" value="1"/>
</dbReference>
<evidence type="ECO:0000259" key="9">
    <source>
        <dbReference type="Pfam" id="PF18129"/>
    </source>
</evidence>
<evidence type="ECO:0000259" key="7">
    <source>
        <dbReference type="Pfam" id="PF03159"/>
    </source>
</evidence>
<keyword evidence="5" id="KW-0963">Cytoplasm</keyword>
<dbReference type="Proteomes" id="UP001445335">
    <property type="component" value="Unassembled WGS sequence"/>
</dbReference>
<dbReference type="InterPro" id="IPR027073">
    <property type="entry name" value="5_3_exoribonuclease"/>
</dbReference>
<dbReference type="Pfam" id="PF03159">
    <property type="entry name" value="XRN_N"/>
    <property type="match status" value="1"/>
</dbReference>
<evidence type="ECO:0000256" key="6">
    <source>
        <dbReference type="SAM" id="MobiDB-lite"/>
    </source>
</evidence>
<feature type="region of interest" description="Disordered" evidence="6">
    <location>
        <begin position="359"/>
        <end position="402"/>
    </location>
</feature>
<feature type="domain" description="Xrn1 helical" evidence="8">
    <location>
        <begin position="276"/>
        <end position="654"/>
    </location>
</feature>
<organism evidence="12 13">
    <name type="scientific">Elliptochloris bilobata</name>
    <dbReference type="NCBI Taxonomy" id="381761"/>
    <lineage>
        <taxon>Eukaryota</taxon>
        <taxon>Viridiplantae</taxon>
        <taxon>Chlorophyta</taxon>
        <taxon>core chlorophytes</taxon>
        <taxon>Trebouxiophyceae</taxon>
        <taxon>Trebouxiophyceae incertae sedis</taxon>
        <taxon>Elliptochloris clade</taxon>
        <taxon>Elliptochloris</taxon>
    </lineage>
</organism>
<evidence type="ECO:0000256" key="2">
    <source>
        <dbReference type="ARBA" id="ARBA00022801"/>
    </source>
</evidence>
<evidence type="ECO:0000313" key="12">
    <source>
        <dbReference type="EMBL" id="KAK9838296.1"/>
    </source>
</evidence>
<evidence type="ECO:0000256" key="1">
    <source>
        <dbReference type="ARBA" id="ARBA00022722"/>
    </source>
</evidence>
<protein>
    <recommendedName>
        <fullName evidence="5">5'-3' exoribonuclease 1</fullName>
        <ecNumber evidence="5">3.1.13.-</ecNumber>
    </recommendedName>
</protein>
<gene>
    <name evidence="12" type="ORF">WJX81_003104</name>
</gene>
<dbReference type="PIRSF" id="PIRSF006743">
    <property type="entry name" value="Exonuclease_Xnr1"/>
    <property type="match status" value="1"/>
</dbReference>
<comment type="caution">
    <text evidence="12">The sequence shown here is derived from an EMBL/GenBank/DDBJ whole genome shotgun (WGS) entry which is preliminary data.</text>
</comment>
<dbReference type="GO" id="GO:0005634">
    <property type="term" value="C:nucleus"/>
    <property type="evidence" value="ECO:0007669"/>
    <property type="project" value="TreeGrafter"/>
</dbReference>
<evidence type="ECO:0000259" key="10">
    <source>
        <dbReference type="Pfam" id="PF18332"/>
    </source>
</evidence>
<keyword evidence="3 5" id="KW-0269">Exonuclease</keyword>
<name>A0AAW1RY17_9CHLO</name>
<feature type="domain" description="5'-3' exoribonuclease 1 SH3-like" evidence="9">
    <location>
        <begin position="1164"/>
        <end position="1228"/>
    </location>
</feature>
<keyword evidence="2 5" id="KW-0378">Hydrolase</keyword>
<dbReference type="Pfam" id="PF17846">
    <property type="entry name" value="XRN_M"/>
    <property type="match status" value="1"/>
</dbReference>
<keyword evidence="5" id="KW-0694">RNA-binding</keyword>
<dbReference type="EMBL" id="JALJOU010000019">
    <property type="protein sequence ID" value="KAK9838296.1"/>
    <property type="molecule type" value="Genomic_DNA"/>
</dbReference>
<dbReference type="GO" id="GO:0003723">
    <property type="term" value="F:RNA binding"/>
    <property type="evidence" value="ECO:0007669"/>
    <property type="project" value="UniProtKB-KW"/>
</dbReference>
<evidence type="ECO:0000313" key="13">
    <source>
        <dbReference type="Proteomes" id="UP001445335"/>
    </source>
</evidence>
<evidence type="ECO:0000259" key="11">
    <source>
        <dbReference type="Pfam" id="PF18334"/>
    </source>
</evidence>
<accession>A0AAW1RY17</accession>
<comment type="similarity">
    <text evidence="4 5">Belongs to the 5'-3' exonuclease family.</text>
</comment>
<dbReference type="PANTHER" id="PTHR12341:SF7">
    <property type="entry name" value="5'-3' EXORIBONUCLEASE 1"/>
    <property type="match status" value="1"/>
</dbReference>
<dbReference type="Pfam" id="PF18129">
    <property type="entry name" value="SH3_12"/>
    <property type="match status" value="1"/>
</dbReference>
<feature type="compositionally biased region" description="Basic and acidic residues" evidence="6">
    <location>
        <begin position="379"/>
        <end position="389"/>
    </location>
</feature>
<dbReference type="GO" id="GO:0000956">
    <property type="term" value="P:nuclear-transcribed mRNA catabolic process"/>
    <property type="evidence" value="ECO:0007669"/>
    <property type="project" value="InterPro"/>
</dbReference>
<dbReference type="InterPro" id="IPR016494">
    <property type="entry name" value="5_3_exoribonuclease_1"/>
</dbReference>